<reference evidence="1" key="1">
    <citation type="submission" date="2022-03" db="EMBL/GenBank/DDBJ databases">
        <authorList>
            <person name="Sayadi A."/>
        </authorList>
    </citation>
    <scope>NUCLEOTIDE SEQUENCE</scope>
</reference>
<dbReference type="AlphaFoldDB" id="A0A9P0PQP0"/>
<proteinExistence type="predicted"/>
<sequence length="46" mass="5155">MTFALQPASISFQHFSRFSLVHIELKPSDKFGFLCIHISGKSSVTN</sequence>
<name>A0A9P0PQP0_ACAOB</name>
<dbReference type="Proteomes" id="UP001152888">
    <property type="component" value="Unassembled WGS sequence"/>
</dbReference>
<protein>
    <submittedName>
        <fullName evidence="1">Uncharacterized protein</fullName>
    </submittedName>
</protein>
<gene>
    <name evidence="1" type="ORF">ACAOBT_LOCUS22543</name>
</gene>
<dbReference type="EMBL" id="CAKOFQ010007224">
    <property type="protein sequence ID" value="CAH1995340.1"/>
    <property type="molecule type" value="Genomic_DNA"/>
</dbReference>
<organism evidence="1 2">
    <name type="scientific">Acanthoscelides obtectus</name>
    <name type="common">Bean weevil</name>
    <name type="synonym">Bruchus obtectus</name>
    <dbReference type="NCBI Taxonomy" id="200917"/>
    <lineage>
        <taxon>Eukaryota</taxon>
        <taxon>Metazoa</taxon>
        <taxon>Ecdysozoa</taxon>
        <taxon>Arthropoda</taxon>
        <taxon>Hexapoda</taxon>
        <taxon>Insecta</taxon>
        <taxon>Pterygota</taxon>
        <taxon>Neoptera</taxon>
        <taxon>Endopterygota</taxon>
        <taxon>Coleoptera</taxon>
        <taxon>Polyphaga</taxon>
        <taxon>Cucujiformia</taxon>
        <taxon>Chrysomeloidea</taxon>
        <taxon>Chrysomelidae</taxon>
        <taxon>Bruchinae</taxon>
        <taxon>Bruchini</taxon>
        <taxon>Acanthoscelides</taxon>
    </lineage>
</organism>
<evidence type="ECO:0000313" key="1">
    <source>
        <dbReference type="EMBL" id="CAH1995340.1"/>
    </source>
</evidence>
<evidence type="ECO:0000313" key="2">
    <source>
        <dbReference type="Proteomes" id="UP001152888"/>
    </source>
</evidence>
<comment type="caution">
    <text evidence="1">The sequence shown here is derived from an EMBL/GenBank/DDBJ whole genome shotgun (WGS) entry which is preliminary data.</text>
</comment>
<keyword evidence="2" id="KW-1185">Reference proteome</keyword>
<accession>A0A9P0PQP0</accession>